<feature type="domain" description="DSBA-like thioredoxin" evidence="1">
    <location>
        <begin position="3"/>
        <end position="204"/>
    </location>
</feature>
<dbReference type="GO" id="GO:0016491">
    <property type="term" value="F:oxidoreductase activity"/>
    <property type="evidence" value="ECO:0007669"/>
    <property type="project" value="InterPro"/>
</dbReference>
<dbReference type="EMBL" id="AP012157">
    <property type="protein sequence ID" value="BAK17007.1"/>
    <property type="molecule type" value="Genomic_DNA"/>
</dbReference>
<dbReference type="PANTHER" id="PTHR13887">
    <property type="entry name" value="GLUTATHIONE S-TRANSFERASE KAPPA"/>
    <property type="match status" value="1"/>
</dbReference>
<dbReference type="PROSITE" id="PS00195">
    <property type="entry name" value="GLUTAREDOXIN_1"/>
    <property type="match status" value="1"/>
</dbReference>
<dbReference type="InterPro" id="IPR001853">
    <property type="entry name" value="DSBA-like_thioredoxin_dom"/>
</dbReference>
<dbReference type="PATRIC" id="fig|1002809.3.peg.2599"/>
<dbReference type="InterPro" id="IPR036249">
    <property type="entry name" value="Thioredoxin-like_sf"/>
</dbReference>
<evidence type="ECO:0000313" key="2">
    <source>
        <dbReference type="EMBL" id="BAK17007.1"/>
    </source>
</evidence>
<keyword evidence="3" id="KW-1185">Reference proteome</keyword>
<dbReference type="STRING" id="1002809.SSIL_2584"/>
<organism evidence="2 3">
    <name type="scientific">Solibacillus silvestris (strain StLB046)</name>
    <name type="common">Bacillus silvestris</name>
    <dbReference type="NCBI Taxonomy" id="1002809"/>
    <lineage>
        <taxon>Bacteria</taxon>
        <taxon>Bacillati</taxon>
        <taxon>Bacillota</taxon>
        <taxon>Bacilli</taxon>
        <taxon>Bacillales</taxon>
        <taxon>Caryophanaceae</taxon>
        <taxon>Solibacillus</taxon>
    </lineage>
</organism>
<evidence type="ECO:0000313" key="3">
    <source>
        <dbReference type="Proteomes" id="UP000006691"/>
    </source>
</evidence>
<name>F2F542_SOLSS</name>
<protein>
    <submittedName>
        <fullName evidence="2">Predicted dithiol-disulfide isomerase</fullName>
    </submittedName>
</protein>
<dbReference type="KEGG" id="siv:SSIL_2584"/>
<dbReference type="InterPro" id="IPR011767">
    <property type="entry name" value="GLR_AS"/>
</dbReference>
<dbReference type="SUPFAM" id="SSF52833">
    <property type="entry name" value="Thioredoxin-like"/>
    <property type="match status" value="1"/>
</dbReference>
<dbReference type="HOGENOM" id="CLU_069253_0_2_9"/>
<dbReference type="Proteomes" id="UP000006691">
    <property type="component" value="Chromosome"/>
</dbReference>
<dbReference type="Gene3D" id="3.40.30.10">
    <property type="entry name" value="Glutaredoxin"/>
    <property type="match status" value="1"/>
</dbReference>
<dbReference type="eggNOG" id="COG2761">
    <property type="taxonomic scope" value="Bacteria"/>
</dbReference>
<reference evidence="2 3" key="2">
    <citation type="journal article" date="2012" name="J. Biosci. Bioeng.">
        <title>Complete genome sequence and characterization of the N-acylhomoserine lactone-degrading gene of the potato leaf-associated Solibacillus silvestris.</title>
        <authorList>
            <person name="Morohoshi T."/>
            <person name="Tominaga Y."/>
            <person name="Someya N."/>
            <person name="Ikeda T."/>
        </authorList>
    </citation>
    <scope>NUCLEOTIDE SEQUENCE [LARGE SCALE GENOMIC DNA]</scope>
    <source>
        <strain evidence="2 3">StLB046</strain>
    </source>
</reference>
<dbReference type="PANTHER" id="PTHR13887:SF41">
    <property type="entry name" value="THIOREDOXIN SUPERFAMILY PROTEIN"/>
    <property type="match status" value="1"/>
</dbReference>
<reference evidence="3" key="1">
    <citation type="submission" date="2011-04" db="EMBL/GenBank/DDBJ databases">
        <title>Genome sequence of Solibacillus silvestris StLB046.</title>
        <authorList>
            <person name="Morohoshi T."/>
            <person name="Someya N."/>
            <person name="Ikeda T."/>
        </authorList>
    </citation>
    <scope>NUCLEOTIDE SEQUENCE [LARGE SCALE GENOMIC DNA]</scope>
    <source>
        <strain evidence="3">StLB046</strain>
    </source>
</reference>
<dbReference type="CDD" id="cd03024">
    <property type="entry name" value="DsbA_FrnE"/>
    <property type="match status" value="1"/>
</dbReference>
<dbReference type="RefSeq" id="WP_014824221.1">
    <property type="nucleotide sequence ID" value="NC_018065.1"/>
</dbReference>
<keyword evidence="2" id="KW-0413">Isomerase</keyword>
<evidence type="ECO:0000259" key="1">
    <source>
        <dbReference type="Pfam" id="PF01323"/>
    </source>
</evidence>
<accession>F2F542</accession>
<dbReference type="Pfam" id="PF01323">
    <property type="entry name" value="DSBA"/>
    <property type="match status" value="1"/>
</dbReference>
<dbReference type="GO" id="GO:0016853">
    <property type="term" value="F:isomerase activity"/>
    <property type="evidence" value="ECO:0007669"/>
    <property type="project" value="UniProtKB-KW"/>
</dbReference>
<proteinExistence type="predicted"/>
<gene>
    <name evidence="2" type="ordered locus">SSIL_2584</name>
</gene>
<dbReference type="AlphaFoldDB" id="F2F542"/>
<sequence length="216" mass="25211">MKIEIFSDFACPFCYIAKTKLFQAIEQLNLGEETEVVYRAFEISPAASKTETLSYVDSIFKKKNNDLRKTEEFMEALQMHAQDVGVVFNFDKIVLANTKNAHRLTKLAKLYEKELEFVDVVMKNYFAEGLNLNDTESLLTICEQIGIDRSMAQKIIKEEQFTEELVLDRYEAQQLQIKIIPFFVFEDHYGIRGVEPMEVFTNTLLQTKEYIKKNQK</sequence>